<evidence type="ECO:0008006" key="3">
    <source>
        <dbReference type="Google" id="ProtNLM"/>
    </source>
</evidence>
<keyword evidence="2" id="KW-1185">Reference proteome</keyword>
<dbReference type="Proteomes" id="UP001501126">
    <property type="component" value="Unassembled WGS sequence"/>
</dbReference>
<dbReference type="SUPFAM" id="SSF82185">
    <property type="entry name" value="Histone H3 K4-specific methyltransferase SET7/9 N-terminal domain"/>
    <property type="match status" value="1"/>
</dbReference>
<dbReference type="RefSeq" id="WP_343786094.1">
    <property type="nucleotide sequence ID" value="NZ_BAAAFH010000007.1"/>
</dbReference>
<proteinExistence type="predicted"/>
<protein>
    <recommendedName>
        <fullName evidence="3">Lipoprotein</fullName>
    </recommendedName>
</protein>
<evidence type="ECO:0000313" key="2">
    <source>
        <dbReference type="Proteomes" id="UP001501126"/>
    </source>
</evidence>
<sequence length="194" mass="22222">MKKNTILFFLIVSLSSCEKDTQYTIGDTIRETNGKIHSVVNISSTHYFIEVTGQQKGNVEYRYSVDKNKGTPDGVSLMYDKQGYLFSVMNYQSGILFGWTYLFDQSGKITSATFIVNHQPKGYSFHFLPDGKLNFIERYHRSGNSEIIITKKITLTDQSIDSLFKVIHLPTYLSTSFDKNLLQNETSHLTLPYK</sequence>
<dbReference type="EMBL" id="BAAAFH010000007">
    <property type="protein sequence ID" value="GAA0875049.1"/>
    <property type="molecule type" value="Genomic_DNA"/>
</dbReference>
<dbReference type="Gene3D" id="2.20.110.10">
    <property type="entry name" value="Histone H3 K4-specific methyltransferase SET7/9 N-terminal domain"/>
    <property type="match status" value="1"/>
</dbReference>
<accession>A0ABN1MPM9</accession>
<comment type="caution">
    <text evidence="1">The sequence shown here is derived from an EMBL/GenBank/DDBJ whole genome shotgun (WGS) entry which is preliminary data.</text>
</comment>
<name>A0ABN1MPM9_9FLAO</name>
<gene>
    <name evidence="1" type="ORF">GCM10009118_14570</name>
</gene>
<reference evidence="1 2" key="1">
    <citation type="journal article" date="2019" name="Int. J. Syst. Evol. Microbiol.">
        <title>The Global Catalogue of Microorganisms (GCM) 10K type strain sequencing project: providing services to taxonomists for standard genome sequencing and annotation.</title>
        <authorList>
            <consortium name="The Broad Institute Genomics Platform"/>
            <consortium name="The Broad Institute Genome Sequencing Center for Infectious Disease"/>
            <person name="Wu L."/>
            <person name="Ma J."/>
        </authorList>
    </citation>
    <scope>NUCLEOTIDE SEQUENCE [LARGE SCALE GENOMIC DNA]</scope>
    <source>
        <strain evidence="1 2">JCM 16083</strain>
    </source>
</reference>
<evidence type="ECO:0000313" key="1">
    <source>
        <dbReference type="EMBL" id="GAA0875049.1"/>
    </source>
</evidence>
<organism evidence="1 2">
    <name type="scientific">Wandonia haliotis</name>
    <dbReference type="NCBI Taxonomy" id="574963"/>
    <lineage>
        <taxon>Bacteria</taxon>
        <taxon>Pseudomonadati</taxon>
        <taxon>Bacteroidota</taxon>
        <taxon>Flavobacteriia</taxon>
        <taxon>Flavobacteriales</taxon>
        <taxon>Crocinitomicaceae</taxon>
        <taxon>Wandonia</taxon>
    </lineage>
</organism>
<dbReference type="PROSITE" id="PS51257">
    <property type="entry name" value="PROKAR_LIPOPROTEIN"/>
    <property type="match status" value="1"/>
</dbReference>